<feature type="transmembrane region" description="Helical" evidence="5">
    <location>
        <begin position="230"/>
        <end position="248"/>
    </location>
</feature>
<keyword evidence="8" id="KW-1185">Reference proteome</keyword>
<dbReference type="InterPro" id="IPR007016">
    <property type="entry name" value="O-antigen_ligase-rel_domated"/>
</dbReference>
<proteinExistence type="predicted"/>
<feature type="transmembrane region" description="Helical" evidence="5">
    <location>
        <begin position="254"/>
        <end position="270"/>
    </location>
</feature>
<feature type="transmembrane region" description="Helical" evidence="5">
    <location>
        <begin position="377"/>
        <end position="396"/>
    </location>
</feature>
<gene>
    <name evidence="7" type="ORF">GRI91_14790</name>
</gene>
<keyword evidence="3 5" id="KW-1133">Transmembrane helix</keyword>
<evidence type="ECO:0000256" key="5">
    <source>
        <dbReference type="SAM" id="Phobius"/>
    </source>
</evidence>
<feature type="transmembrane region" description="Helical" evidence="5">
    <location>
        <begin position="160"/>
        <end position="181"/>
    </location>
</feature>
<feature type="transmembrane region" description="Helical" evidence="5">
    <location>
        <begin position="20"/>
        <end position="40"/>
    </location>
</feature>
<evidence type="ECO:0000256" key="3">
    <source>
        <dbReference type="ARBA" id="ARBA00022989"/>
    </source>
</evidence>
<keyword evidence="2 5" id="KW-0812">Transmembrane</keyword>
<dbReference type="AlphaFoldDB" id="A0A6I4TAY6"/>
<feature type="transmembrane region" description="Helical" evidence="5">
    <location>
        <begin position="201"/>
        <end position="223"/>
    </location>
</feature>
<dbReference type="InterPro" id="IPR051533">
    <property type="entry name" value="WaaL-like"/>
</dbReference>
<reference evidence="7 8" key="1">
    <citation type="submission" date="2019-12" db="EMBL/GenBank/DDBJ databases">
        <title>Genomic-based taxomic classification of the family Erythrobacteraceae.</title>
        <authorList>
            <person name="Xu L."/>
        </authorList>
    </citation>
    <scope>NUCLEOTIDE SEQUENCE [LARGE SCALE GENOMIC DNA]</scope>
    <source>
        <strain evidence="7 8">LMG 29518</strain>
    </source>
</reference>
<protein>
    <recommendedName>
        <fullName evidence="6">O-antigen ligase-related domain-containing protein</fullName>
    </recommendedName>
</protein>
<evidence type="ECO:0000259" key="6">
    <source>
        <dbReference type="Pfam" id="PF04932"/>
    </source>
</evidence>
<organism evidence="7 8">
    <name type="scientific">Altericroceibacterium endophyticum</name>
    <dbReference type="NCBI Taxonomy" id="1808508"/>
    <lineage>
        <taxon>Bacteria</taxon>
        <taxon>Pseudomonadati</taxon>
        <taxon>Pseudomonadota</taxon>
        <taxon>Alphaproteobacteria</taxon>
        <taxon>Sphingomonadales</taxon>
        <taxon>Erythrobacteraceae</taxon>
        <taxon>Altericroceibacterium</taxon>
    </lineage>
</organism>
<evidence type="ECO:0000256" key="2">
    <source>
        <dbReference type="ARBA" id="ARBA00022692"/>
    </source>
</evidence>
<name>A0A6I4TAY6_9SPHN</name>
<dbReference type="PANTHER" id="PTHR37422">
    <property type="entry name" value="TEICHURONIC ACID BIOSYNTHESIS PROTEIN TUAE"/>
    <property type="match status" value="1"/>
</dbReference>
<evidence type="ECO:0000313" key="8">
    <source>
        <dbReference type="Proteomes" id="UP000438476"/>
    </source>
</evidence>
<feature type="transmembrane region" description="Helical" evidence="5">
    <location>
        <begin position="77"/>
        <end position="100"/>
    </location>
</feature>
<dbReference type="Proteomes" id="UP000438476">
    <property type="component" value="Unassembled WGS sequence"/>
</dbReference>
<dbReference type="RefSeq" id="WP_160737442.1">
    <property type="nucleotide sequence ID" value="NZ_WTYT01000006.1"/>
</dbReference>
<dbReference type="Pfam" id="PF04932">
    <property type="entry name" value="Wzy_C"/>
    <property type="match status" value="1"/>
</dbReference>
<dbReference type="PANTHER" id="PTHR37422:SF13">
    <property type="entry name" value="LIPOPOLYSACCHARIDE BIOSYNTHESIS PROTEIN PA4999-RELATED"/>
    <property type="match status" value="1"/>
</dbReference>
<comment type="subcellular location">
    <subcellularLocation>
        <location evidence="1">Membrane</location>
        <topology evidence="1">Multi-pass membrane protein</topology>
    </subcellularLocation>
</comment>
<feature type="transmembrane region" description="Helical" evidence="5">
    <location>
        <begin position="131"/>
        <end position="153"/>
    </location>
</feature>
<accession>A0A6I4TAY6</accession>
<evidence type="ECO:0000256" key="4">
    <source>
        <dbReference type="ARBA" id="ARBA00023136"/>
    </source>
</evidence>
<dbReference type="OrthoDB" id="7628239at2"/>
<feature type="domain" description="O-antigen ligase-related" evidence="6">
    <location>
        <begin position="238"/>
        <end position="385"/>
    </location>
</feature>
<feature type="transmembrane region" description="Helical" evidence="5">
    <location>
        <begin position="282"/>
        <end position="300"/>
    </location>
</feature>
<dbReference type="EMBL" id="WTYT01000006">
    <property type="protein sequence ID" value="MXO67030.1"/>
    <property type="molecule type" value="Genomic_DNA"/>
</dbReference>
<feature type="transmembrane region" description="Helical" evidence="5">
    <location>
        <begin position="46"/>
        <end position="65"/>
    </location>
</feature>
<evidence type="ECO:0000313" key="7">
    <source>
        <dbReference type="EMBL" id="MXO67030.1"/>
    </source>
</evidence>
<dbReference type="GO" id="GO:0016020">
    <property type="term" value="C:membrane"/>
    <property type="evidence" value="ECO:0007669"/>
    <property type="project" value="UniProtKB-SubCell"/>
</dbReference>
<sequence>MAGGSIKHTAGYSQDISKRAAVAITSLAVFLALALGFGGGGRGFPIHNLIVQLAAILLLALQPDLIRRFLRETPKGLLWLLAVTICVPLLQLVSLPPFLWTVMPGRESVEISLALIGQEQSWRPITVNSNLTLLSLLSLVPCLAVLIFAAAIPADRRWKVLILFAAVGSGVSLLLGGLQLVSGGQFQIYDGGNRHYLYASFANHNSSGLFFVLALCALLAMPFRRLKGTWWPIAGIAMACLLTVGVVLTQSRSSTLLLIVPLLALGLRLFGGRKGPATRRVLIALFGGSLLVAFGAMLLLQNAKIAQTADRFETTLEDRRPLIWADTVDATKRFWPVGSGAGTFDEVYQLDEALEHVSGRRAGRAHNDYLEIALENGITGILLIFAWCTYCAASLVKRRGLKDPLQIASAAALLSIALQSFVDYPLRNLAMLCVAAFYFSLLSVNTYSDGKESNIV</sequence>
<comment type="caution">
    <text evidence="7">The sequence shown here is derived from an EMBL/GenBank/DDBJ whole genome shotgun (WGS) entry which is preliminary data.</text>
</comment>
<keyword evidence="4 5" id="KW-0472">Membrane</keyword>
<evidence type="ECO:0000256" key="1">
    <source>
        <dbReference type="ARBA" id="ARBA00004141"/>
    </source>
</evidence>